<dbReference type="OrthoDB" id="7222937at2"/>
<organism evidence="8 9">
    <name type="scientific">Roseibaca calidilacus</name>
    <dbReference type="NCBI Taxonomy" id="1666912"/>
    <lineage>
        <taxon>Bacteria</taxon>
        <taxon>Pseudomonadati</taxon>
        <taxon>Pseudomonadota</taxon>
        <taxon>Alphaproteobacteria</taxon>
        <taxon>Rhodobacterales</taxon>
        <taxon>Paracoccaceae</taxon>
        <taxon>Roseinatronobacter</taxon>
    </lineage>
</organism>
<evidence type="ECO:0000256" key="1">
    <source>
        <dbReference type="ARBA" id="ARBA00022908"/>
    </source>
</evidence>
<reference evidence="7 10" key="2">
    <citation type="submission" date="2016-01" db="EMBL/GenBank/DDBJ databases">
        <authorList>
            <person name="Varghese N."/>
        </authorList>
    </citation>
    <scope>NUCLEOTIDE SEQUENCE [LARGE SCALE GENOMIC DNA]</scope>
    <source>
        <strain evidence="7 10">HL-91</strain>
    </source>
</reference>
<dbReference type="PATRIC" id="fig|1666912.4.peg.1096"/>
<dbReference type="Gene3D" id="1.10.443.10">
    <property type="entry name" value="Intergrase catalytic core"/>
    <property type="match status" value="1"/>
</dbReference>
<feature type="domain" description="Tyr recombinase" evidence="5">
    <location>
        <begin position="244"/>
        <end position="418"/>
    </location>
</feature>
<dbReference type="InterPro" id="IPR013762">
    <property type="entry name" value="Integrase-like_cat_sf"/>
</dbReference>
<keyword evidence="3" id="KW-0233">DNA recombination</keyword>
<evidence type="ECO:0000259" key="5">
    <source>
        <dbReference type="PROSITE" id="PS51898"/>
    </source>
</evidence>
<evidence type="ECO:0000256" key="2">
    <source>
        <dbReference type="ARBA" id="ARBA00023125"/>
    </source>
</evidence>
<dbReference type="InterPro" id="IPR044068">
    <property type="entry name" value="CB"/>
</dbReference>
<evidence type="ECO:0000313" key="10">
    <source>
        <dbReference type="Proteomes" id="UP000182045"/>
    </source>
</evidence>
<dbReference type="GO" id="GO:0006310">
    <property type="term" value="P:DNA recombination"/>
    <property type="evidence" value="ECO:0007669"/>
    <property type="project" value="UniProtKB-KW"/>
</dbReference>
<dbReference type="EMBL" id="LJSG01000018">
    <property type="protein sequence ID" value="KPP90341.1"/>
    <property type="molecule type" value="Genomic_DNA"/>
</dbReference>
<gene>
    <name evidence="7" type="ORF">Ga0058931_1290</name>
    <name evidence="8" type="ORF">HLUCCA05_13920</name>
</gene>
<dbReference type="GO" id="GO:0015074">
    <property type="term" value="P:DNA integration"/>
    <property type="evidence" value="ECO:0007669"/>
    <property type="project" value="UniProtKB-KW"/>
</dbReference>
<dbReference type="InterPro" id="IPR046668">
    <property type="entry name" value="DUF6538"/>
</dbReference>
<evidence type="ECO:0000313" key="7">
    <source>
        <dbReference type="EMBL" id="CUX80713.1"/>
    </source>
</evidence>
<dbReference type="SUPFAM" id="SSF56349">
    <property type="entry name" value="DNA breaking-rejoining enzymes"/>
    <property type="match status" value="1"/>
</dbReference>
<evidence type="ECO:0000313" key="9">
    <source>
        <dbReference type="Proteomes" id="UP000050413"/>
    </source>
</evidence>
<dbReference type="RefSeq" id="WP_072245606.1">
    <property type="nucleotide sequence ID" value="NZ_FBYC01000004.1"/>
</dbReference>
<dbReference type="Pfam" id="PF20172">
    <property type="entry name" value="DUF6538"/>
    <property type="match status" value="1"/>
</dbReference>
<dbReference type="Pfam" id="PF00589">
    <property type="entry name" value="Phage_integrase"/>
    <property type="match status" value="1"/>
</dbReference>
<dbReference type="InterPro" id="IPR011010">
    <property type="entry name" value="DNA_brk_join_enz"/>
</dbReference>
<keyword evidence="10" id="KW-1185">Reference proteome</keyword>
<keyword evidence="1" id="KW-0229">DNA integration</keyword>
<evidence type="ECO:0000313" key="8">
    <source>
        <dbReference type="EMBL" id="KPP90341.1"/>
    </source>
</evidence>
<dbReference type="Proteomes" id="UP000182045">
    <property type="component" value="Unassembled WGS sequence"/>
</dbReference>
<dbReference type="STRING" id="1666912.Ga0058931_1290"/>
<dbReference type="PROSITE" id="PS51900">
    <property type="entry name" value="CB"/>
    <property type="match status" value="1"/>
</dbReference>
<dbReference type="Proteomes" id="UP000050413">
    <property type="component" value="Unassembled WGS sequence"/>
</dbReference>
<reference evidence="8 9" key="1">
    <citation type="submission" date="2015-09" db="EMBL/GenBank/DDBJ databases">
        <title>Identification and resolution of microdiversity through metagenomic sequencing of parallel consortia.</title>
        <authorList>
            <person name="Nelson W.C."/>
            <person name="Romine M.F."/>
            <person name="Lindemann S.R."/>
        </authorList>
    </citation>
    <scope>NUCLEOTIDE SEQUENCE [LARGE SCALE GENOMIC DNA]</scope>
    <source>
        <strain evidence="8">HL-91</strain>
    </source>
</reference>
<proteinExistence type="predicted"/>
<dbReference type="EMBL" id="FBYC01000004">
    <property type="protein sequence ID" value="CUX80713.1"/>
    <property type="molecule type" value="Genomic_DNA"/>
</dbReference>
<keyword evidence="2 4" id="KW-0238">DNA-binding</keyword>
<accession>A0A0P7W2N8</accession>
<evidence type="ECO:0000256" key="4">
    <source>
        <dbReference type="PROSITE-ProRule" id="PRU01248"/>
    </source>
</evidence>
<sequence length="425" mass="48663">MKFVNRNGTLHFRKRVPRRFADIEPREYVWISLHTDLEDVAKRKAGAVWEEMLEAWEAKLNGDTEDHEQRLVAAKHLAGIRGYRYLPSSKVLKLPDDEFYARVRAVVRKDGTIDDREADALLGAVPKPKLTLSESLKEFWKLADDRTVGKSEDQIRRWRNPRIKAIKNLIDVIGDVEIQNLTADDMLDFREWWMDRIRNEGLTANSANKDIIHIANVLRTVNKMKRLGLDLPLSDLSIKECEKKTRPAFSVDWIKDKLLAPGALDGLNAEARAILLGMVNTGYRPSEGASLTAAQIRLDHAVPHISIEPVGRQLKSQYARRKIPLLGVSLEAFKQFPDGFPRYRDSAALSATVNKYLRAHGLLESPDHSMYSLRHSWEDRMLSAGIDDRIRRDCLGHRLSRERYGQGATLEMLRDQFTPITLCLR</sequence>
<comment type="caution">
    <text evidence="8">The sequence shown here is derived from an EMBL/GenBank/DDBJ whole genome shotgun (WGS) entry which is preliminary data.</text>
</comment>
<feature type="domain" description="Core-binding (CB)" evidence="6">
    <location>
        <begin position="130"/>
        <end position="222"/>
    </location>
</feature>
<evidence type="ECO:0000256" key="3">
    <source>
        <dbReference type="ARBA" id="ARBA00023172"/>
    </source>
</evidence>
<dbReference type="AlphaFoldDB" id="A0A0P7W2N8"/>
<dbReference type="GO" id="GO:0003677">
    <property type="term" value="F:DNA binding"/>
    <property type="evidence" value="ECO:0007669"/>
    <property type="project" value="UniProtKB-UniRule"/>
</dbReference>
<evidence type="ECO:0000259" key="6">
    <source>
        <dbReference type="PROSITE" id="PS51900"/>
    </source>
</evidence>
<dbReference type="PROSITE" id="PS51898">
    <property type="entry name" value="TYR_RECOMBINASE"/>
    <property type="match status" value="1"/>
</dbReference>
<dbReference type="InterPro" id="IPR002104">
    <property type="entry name" value="Integrase_catalytic"/>
</dbReference>
<name>A0A0P7W2N8_9RHOB</name>
<protein>
    <submittedName>
        <fullName evidence="8">Site-specific recombinase XerD</fullName>
    </submittedName>
</protein>